<keyword evidence="1" id="KW-0119">Carbohydrate metabolism</keyword>
<accession>A0A401Q3J2</accession>
<dbReference type="PROSITE" id="PS51464">
    <property type="entry name" value="SIS"/>
    <property type="match status" value="1"/>
</dbReference>
<dbReference type="OrthoDB" id="311172at2759"/>
<evidence type="ECO:0000256" key="1">
    <source>
        <dbReference type="ARBA" id="ARBA00023277"/>
    </source>
</evidence>
<comment type="caution">
    <text evidence="3">The sequence shown here is derived from an EMBL/GenBank/DDBJ whole genome shotgun (WGS) entry which is preliminary data.</text>
</comment>
<dbReference type="Pfam" id="PF20741">
    <property type="entry name" value="GKRP-like_C"/>
    <property type="match status" value="1"/>
</dbReference>
<dbReference type="STRING" id="75743.A0A401Q3J2"/>
<dbReference type="Gene3D" id="1.10.8.1080">
    <property type="match status" value="1"/>
</dbReference>
<dbReference type="OMA" id="VDTYGCR"/>
<evidence type="ECO:0000313" key="3">
    <source>
        <dbReference type="EMBL" id="GCB79962.1"/>
    </source>
</evidence>
<dbReference type="GO" id="GO:0070095">
    <property type="term" value="F:fructose-6-phosphate binding"/>
    <property type="evidence" value="ECO:0007669"/>
    <property type="project" value="TreeGrafter"/>
</dbReference>
<gene>
    <name evidence="3" type="ORF">scyTo_0018848</name>
</gene>
<reference evidence="3 4" key="1">
    <citation type="journal article" date="2018" name="Nat. Ecol. Evol.">
        <title>Shark genomes provide insights into elasmobranch evolution and the origin of vertebrates.</title>
        <authorList>
            <person name="Hara Y"/>
            <person name="Yamaguchi K"/>
            <person name="Onimaru K"/>
            <person name="Kadota M"/>
            <person name="Koyanagi M"/>
            <person name="Keeley SD"/>
            <person name="Tatsumi K"/>
            <person name="Tanaka K"/>
            <person name="Motone F"/>
            <person name="Kageyama Y"/>
            <person name="Nozu R"/>
            <person name="Adachi N"/>
            <person name="Nishimura O"/>
            <person name="Nakagawa R"/>
            <person name="Tanegashima C"/>
            <person name="Kiyatake I"/>
            <person name="Matsumoto R"/>
            <person name="Murakumo K"/>
            <person name="Nishida K"/>
            <person name="Terakita A"/>
            <person name="Kuratani S"/>
            <person name="Sato K"/>
            <person name="Hyodo S Kuraku.S."/>
        </authorList>
    </citation>
    <scope>NUCLEOTIDE SEQUENCE [LARGE SCALE GENOMIC DNA]</scope>
</reference>
<dbReference type="InterPro" id="IPR046348">
    <property type="entry name" value="SIS_dom_sf"/>
</dbReference>
<keyword evidence="4" id="KW-1185">Reference proteome</keyword>
<dbReference type="GO" id="GO:0009750">
    <property type="term" value="P:response to fructose"/>
    <property type="evidence" value="ECO:0007669"/>
    <property type="project" value="TreeGrafter"/>
</dbReference>
<dbReference type="InterPro" id="IPR054017">
    <property type="entry name" value="GKRP_SIS_2"/>
</dbReference>
<dbReference type="GO" id="GO:0042593">
    <property type="term" value="P:glucose homeostasis"/>
    <property type="evidence" value="ECO:0007669"/>
    <property type="project" value="TreeGrafter"/>
</dbReference>
<dbReference type="PROSITE" id="PS01272">
    <property type="entry name" value="GCKR"/>
    <property type="match status" value="1"/>
</dbReference>
<dbReference type="GO" id="GO:0005829">
    <property type="term" value="C:cytosol"/>
    <property type="evidence" value="ECO:0007669"/>
    <property type="project" value="TreeGrafter"/>
</dbReference>
<dbReference type="GO" id="GO:0030246">
    <property type="term" value="F:carbohydrate binding"/>
    <property type="evidence" value="ECO:0007669"/>
    <property type="project" value="TreeGrafter"/>
</dbReference>
<organism evidence="3 4">
    <name type="scientific">Scyliorhinus torazame</name>
    <name type="common">Cloudy catshark</name>
    <name type="synonym">Catulus torazame</name>
    <dbReference type="NCBI Taxonomy" id="75743"/>
    <lineage>
        <taxon>Eukaryota</taxon>
        <taxon>Metazoa</taxon>
        <taxon>Chordata</taxon>
        <taxon>Craniata</taxon>
        <taxon>Vertebrata</taxon>
        <taxon>Chondrichthyes</taxon>
        <taxon>Elasmobranchii</taxon>
        <taxon>Galeomorphii</taxon>
        <taxon>Galeoidea</taxon>
        <taxon>Carcharhiniformes</taxon>
        <taxon>Scyliorhinidae</taxon>
        <taxon>Scyliorhinus</taxon>
    </lineage>
</organism>
<dbReference type="Gene3D" id="3.40.50.12620">
    <property type="match status" value="1"/>
</dbReference>
<dbReference type="Proteomes" id="UP000288216">
    <property type="component" value="Unassembled WGS sequence"/>
</dbReference>
<dbReference type="InterPro" id="IPR001347">
    <property type="entry name" value="SIS_dom"/>
</dbReference>
<dbReference type="Gene3D" id="3.40.50.10490">
    <property type="entry name" value="Glucose-6-phosphate isomerase like protein, domain 1"/>
    <property type="match status" value="1"/>
</dbReference>
<dbReference type="InterPro" id="IPR005486">
    <property type="entry name" value="Glucokinase_regulatory_CS"/>
</dbReference>
<dbReference type="GO" id="GO:0005654">
    <property type="term" value="C:nucleoplasm"/>
    <property type="evidence" value="ECO:0007669"/>
    <property type="project" value="TreeGrafter"/>
</dbReference>
<sequence>MRRHIKYFSCLQAPFVAGQLDVCMNNLDKFIPVLVGFNPINMARPDKIDGWHSTFLQVAERMQRLEKLHKAYVINPAVGPEGIAGSSRMKGGSVTKILLETIFLAAHKALANNTDITDGCLLDLLRCYEKAHSITYSHTEMIAAVVKQAGASLRQNGHIYYIGWKSLGVMGIIDASECVPTFGADFSHVRGFINNGFKEMANNDGDMSTQGPEFAISHEDFLKIVLPTIHTNDIIVFIFTLDEGEVSEIEKMAHQIKVSTDNVVAISHGTVWQYMPKELKKLFSIIISVIWPGTLSNYEGCYIQMFQRELSTKWILNAISTGAHVLKGKVYHNYMIDLKVSNSKLFGRALYIIQMFTGQTRPKCFERLLQAIYETDELSEKIKNVEISKHIQHAATMNK</sequence>
<dbReference type="SUPFAM" id="SSF53697">
    <property type="entry name" value="SIS domain"/>
    <property type="match status" value="1"/>
</dbReference>
<dbReference type="PANTHER" id="PTHR10088:SF4">
    <property type="entry name" value="GLUCOKINASE REGULATORY PROTEIN"/>
    <property type="match status" value="1"/>
</dbReference>
<dbReference type="GO" id="GO:0004857">
    <property type="term" value="F:enzyme inhibitor activity"/>
    <property type="evidence" value="ECO:0007669"/>
    <property type="project" value="TreeGrafter"/>
</dbReference>
<evidence type="ECO:0000313" key="4">
    <source>
        <dbReference type="Proteomes" id="UP000288216"/>
    </source>
</evidence>
<name>A0A401Q3J2_SCYTO</name>
<feature type="non-terminal residue" evidence="3">
    <location>
        <position position="399"/>
    </location>
</feature>
<dbReference type="GO" id="GO:0019899">
    <property type="term" value="F:enzyme binding"/>
    <property type="evidence" value="ECO:0007669"/>
    <property type="project" value="TreeGrafter"/>
</dbReference>
<dbReference type="GO" id="GO:1901135">
    <property type="term" value="P:carbohydrate derivative metabolic process"/>
    <property type="evidence" value="ECO:0007669"/>
    <property type="project" value="InterPro"/>
</dbReference>
<protein>
    <recommendedName>
        <fullName evidence="2">SIS domain-containing protein</fullName>
    </recommendedName>
</protein>
<evidence type="ECO:0000259" key="2">
    <source>
        <dbReference type="PROSITE" id="PS51464"/>
    </source>
</evidence>
<dbReference type="Pfam" id="PF22198">
    <property type="entry name" value="GKRP_SIS_2"/>
    <property type="match status" value="1"/>
</dbReference>
<proteinExistence type="predicted"/>
<feature type="domain" description="SIS" evidence="2">
    <location>
        <begin position="149"/>
        <end position="329"/>
    </location>
</feature>
<dbReference type="FunFam" id="3.40.50.12620:FF:000001">
    <property type="entry name" value="Glucokinase regulatory protein"/>
    <property type="match status" value="1"/>
</dbReference>
<dbReference type="PANTHER" id="PTHR10088">
    <property type="entry name" value="GLUCOKINASE REGULATORY PROTEIN"/>
    <property type="match status" value="1"/>
</dbReference>
<dbReference type="InterPro" id="IPR040190">
    <property type="entry name" value="MURQ/GCKR"/>
</dbReference>
<dbReference type="AlphaFoldDB" id="A0A401Q3J2"/>
<dbReference type="EMBL" id="BFAA01013507">
    <property type="protein sequence ID" value="GCB79962.1"/>
    <property type="molecule type" value="Genomic_DNA"/>
</dbReference>